<keyword evidence="1" id="KW-0328">Glycosyltransferase</keyword>
<reference evidence="4" key="1">
    <citation type="submission" date="2022-11" db="UniProtKB">
        <authorList>
            <consortium name="WormBaseParasite"/>
        </authorList>
    </citation>
    <scope>IDENTIFICATION</scope>
</reference>
<keyword evidence="2" id="KW-0808">Transferase</keyword>
<dbReference type="GO" id="GO:0005975">
    <property type="term" value="P:carbohydrate metabolic process"/>
    <property type="evidence" value="ECO:0007669"/>
    <property type="project" value="InterPro"/>
</dbReference>
<dbReference type="InterPro" id="IPR052501">
    <property type="entry name" value="Alpha-1-2_FucT"/>
</dbReference>
<dbReference type="InterPro" id="IPR002516">
    <property type="entry name" value="Glyco_trans_11"/>
</dbReference>
<evidence type="ECO:0000256" key="1">
    <source>
        <dbReference type="ARBA" id="ARBA00022676"/>
    </source>
</evidence>
<evidence type="ECO:0000313" key="3">
    <source>
        <dbReference type="Proteomes" id="UP000887569"/>
    </source>
</evidence>
<evidence type="ECO:0000256" key="2">
    <source>
        <dbReference type="ARBA" id="ARBA00022679"/>
    </source>
</evidence>
<dbReference type="GO" id="GO:0016020">
    <property type="term" value="C:membrane"/>
    <property type="evidence" value="ECO:0007669"/>
    <property type="project" value="InterPro"/>
</dbReference>
<accession>A0A915B9H0</accession>
<dbReference type="GO" id="GO:0008107">
    <property type="term" value="F:galactoside 2-alpha-L-fucosyltransferase activity"/>
    <property type="evidence" value="ECO:0007669"/>
    <property type="project" value="InterPro"/>
</dbReference>
<name>A0A915B9H0_PARUN</name>
<dbReference type="Pfam" id="PF01531">
    <property type="entry name" value="Glyco_transf_11"/>
    <property type="match status" value="1"/>
</dbReference>
<sequence length="241" mass="27584">MCYQKGISEMKAEIHPFSFTFCTAPKSVKYKTRNQGNIPLFQSFKYFRNISDEIRSSILLIDRNVAKIGRNDLLGGVSLNATNHRLCTHIRRGDFIASPLHMESREDFTVWAVRHVTDEKLKETNVTVVLFGNDRTWSLNVAGKYFNNTRMRLYVTNAIRSATPAVDFAFVQYNCDSVILTASASTFGWWTAFLAGPHKNIYYNTVFSKPNGIEKELNVTDFFPPEWIPLTMPSDFRLPTS</sequence>
<proteinExistence type="predicted"/>
<evidence type="ECO:0000313" key="4">
    <source>
        <dbReference type="WBParaSite" id="PgR031_g066_t03"/>
    </source>
</evidence>
<organism evidence="3 4">
    <name type="scientific">Parascaris univalens</name>
    <name type="common">Nematode worm</name>
    <dbReference type="NCBI Taxonomy" id="6257"/>
    <lineage>
        <taxon>Eukaryota</taxon>
        <taxon>Metazoa</taxon>
        <taxon>Ecdysozoa</taxon>
        <taxon>Nematoda</taxon>
        <taxon>Chromadorea</taxon>
        <taxon>Rhabditida</taxon>
        <taxon>Spirurina</taxon>
        <taxon>Ascaridomorpha</taxon>
        <taxon>Ascaridoidea</taxon>
        <taxon>Ascarididae</taxon>
        <taxon>Parascaris</taxon>
    </lineage>
</organism>
<dbReference type="PANTHER" id="PTHR22898">
    <property type="entry name" value="UNCHARACTERIZED GLYCOSOL TRANSFERASE-RELATED"/>
    <property type="match status" value="1"/>
</dbReference>
<dbReference type="Proteomes" id="UP000887569">
    <property type="component" value="Unplaced"/>
</dbReference>
<keyword evidence="3" id="KW-1185">Reference proteome</keyword>
<dbReference type="WBParaSite" id="PgR031_g066_t03">
    <property type="protein sequence ID" value="PgR031_g066_t03"/>
    <property type="gene ID" value="PgR031_g066"/>
</dbReference>
<protein>
    <submittedName>
        <fullName evidence="4">L-Fucosyltransferase</fullName>
    </submittedName>
</protein>
<dbReference type="PANTHER" id="PTHR22898:SF3">
    <property type="entry name" value="ALPHA-1,2-FUCOSYLTRANSFERASE-RELATED"/>
    <property type="match status" value="1"/>
</dbReference>
<dbReference type="AlphaFoldDB" id="A0A915B9H0"/>